<comment type="caution">
    <text evidence="3">The sequence shown here is derived from an EMBL/GenBank/DDBJ whole genome shotgun (WGS) entry which is preliminary data.</text>
</comment>
<sequence>MNRGLAAAVCVLIALVALGAMWWGWRRRARRTGAGLAELTEPWEPFPADARGGLVVEGIYVSTTTAGDWLDRIAAAGLGVRSAVTAYVDERGLLLARRGAPDVAVPARDLVVARRERGIAGKVADAGGLVVVRWRLGDRELDTGVRPRYSRDLDRLVDAVNTLAPGEPSAPPDAPTAPLDSPAGTTQKGQPTA</sequence>
<keyword evidence="4" id="KW-1185">Reference proteome</keyword>
<feature type="domain" description="PH" evidence="2">
    <location>
        <begin position="47"/>
        <end position="160"/>
    </location>
</feature>
<evidence type="ECO:0000256" key="1">
    <source>
        <dbReference type="SAM" id="MobiDB-lite"/>
    </source>
</evidence>
<protein>
    <recommendedName>
        <fullName evidence="2">PH domain-containing protein</fullName>
    </recommendedName>
</protein>
<accession>A0A3N2D1F1</accession>
<dbReference type="InterPro" id="IPR057446">
    <property type="entry name" value="PH_bac"/>
</dbReference>
<proteinExistence type="predicted"/>
<name>A0A3N2D1F1_9MICO</name>
<dbReference type="Pfam" id="PF25362">
    <property type="entry name" value="bPH_11"/>
    <property type="match status" value="1"/>
</dbReference>
<dbReference type="Proteomes" id="UP000275356">
    <property type="component" value="Unassembled WGS sequence"/>
</dbReference>
<organism evidence="3 4">
    <name type="scientific">Salana multivorans</name>
    <dbReference type="NCBI Taxonomy" id="120377"/>
    <lineage>
        <taxon>Bacteria</taxon>
        <taxon>Bacillati</taxon>
        <taxon>Actinomycetota</taxon>
        <taxon>Actinomycetes</taxon>
        <taxon>Micrococcales</taxon>
        <taxon>Beutenbergiaceae</taxon>
        <taxon>Salana</taxon>
    </lineage>
</organism>
<dbReference type="EMBL" id="RKHQ01000002">
    <property type="protein sequence ID" value="ROR93583.1"/>
    <property type="molecule type" value="Genomic_DNA"/>
</dbReference>
<reference evidence="3 4" key="1">
    <citation type="submission" date="2018-11" db="EMBL/GenBank/DDBJ databases">
        <title>Sequencing the genomes of 1000 actinobacteria strains.</title>
        <authorList>
            <person name="Klenk H.-P."/>
        </authorList>
    </citation>
    <scope>NUCLEOTIDE SEQUENCE [LARGE SCALE GENOMIC DNA]</scope>
    <source>
        <strain evidence="3 4">DSM 13521</strain>
    </source>
</reference>
<feature type="compositionally biased region" description="Polar residues" evidence="1">
    <location>
        <begin position="183"/>
        <end position="193"/>
    </location>
</feature>
<gene>
    <name evidence="3" type="ORF">EDD28_3001</name>
</gene>
<evidence type="ECO:0000259" key="2">
    <source>
        <dbReference type="Pfam" id="PF25362"/>
    </source>
</evidence>
<dbReference type="AlphaFoldDB" id="A0A3N2D1F1"/>
<evidence type="ECO:0000313" key="4">
    <source>
        <dbReference type="Proteomes" id="UP000275356"/>
    </source>
</evidence>
<dbReference type="RefSeq" id="WP_211339239.1">
    <property type="nucleotide sequence ID" value="NZ_RKHQ01000002.1"/>
</dbReference>
<feature type="region of interest" description="Disordered" evidence="1">
    <location>
        <begin position="162"/>
        <end position="193"/>
    </location>
</feature>
<evidence type="ECO:0000313" key="3">
    <source>
        <dbReference type="EMBL" id="ROR93583.1"/>
    </source>
</evidence>